<evidence type="ECO:0000256" key="3">
    <source>
        <dbReference type="ARBA" id="ARBA00010728"/>
    </source>
</evidence>
<protein>
    <recommendedName>
        <fullName evidence="13">Serine--tRNA ligase</fullName>
        <ecNumber evidence="4">6.1.1.11</ecNumber>
    </recommendedName>
    <alternativeName>
        <fullName evidence="11">Seryl-tRNA synthetase</fullName>
    </alternativeName>
    <alternativeName>
        <fullName evidence="12">Seryl-tRNA(Ser/Sec) synthetase</fullName>
    </alternativeName>
</protein>
<evidence type="ECO:0000256" key="16">
    <source>
        <dbReference type="SAM" id="SignalP"/>
    </source>
</evidence>
<dbReference type="SUPFAM" id="SSF46589">
    <property type="entry name" value="tRNA-binding arm"/>
    <property type="match status" value="1"/>
</dbReference>
<dbReference type="InterPro" id="IPR010978">
    <property type="entry name" value="tRNA-bd_arm"/>
</dbReference>
<keyword evidence="19" id="KW-1185">Reference proteome</keyword>
<sequence>MCTLAFRALTAFVLLSLIIEGCRRHCLAHRFGQRHAYLFHRTAPIHANTRQNYRISRKALDSDRFHSSRYSDSDVYQRLSSCFTESEKTVDEQVFKSLKDSVVRLTDAGHGYVPSSFDLTALTAVPELFNENFRLRLENHWETLLQIRELYLESSAKEKELETLSTRRSELAQAFHSSPDSEKEQLRQSSLELRDAHKSLESHIKSLNDRIEALVFTLPNIVSEGVPPTEVVVEKTSGSLPSSQPQETVVPHYEVIDRLSAASVSKSIKISGTGFSAFSGDVSRLERALANYMLDTHHKLFGYTEFSVPFVVNEFALRETGHLPRFENDLYKLDERHQCGGGRGYLIPTGEIPLLALFGNTRLDFNTLPLWLATYTPCFRSEIQDYGRETRGLIRNRQFGKVELICLCDSEASAHFHDLMVSHIEYILDSLSLPYRRVLLPATQLCATSSKTVDIEVFFPSLNKYVEVSSCSNTLDYQSTRLNLLTTSRSKVHCINGSGLAIGRTLSAVLEHYQHLDSNGRLQIRVPEVLQPYLGGDHTVAEPLP</sequence>
<evidence type="ECO:0000313" key="19">
    <source>
        <dbReference type="Proteomes" id="UP001497744"/>
    </source>
</evidence>
<dbReference type="GeneID" id="94197251"/>
<evidence type="ECO:0000256" key="14">
    <source>
        <dbReference type="ARBA" id="ARBA00047929"/>
    </source>
</evidence>
<accession>A0AAV4M0M6</accession>
<comment type="caution">
    <text evidence="18">The sequence shown here is derived from an EMBL/GenBank/DDBJ whole genome shotgun (WGS) entry which is preliminary data.</text>
</comment>
<dbReference type="AlphaFoldDB" id="A0AAV4M0M6"/>
<evidence type="ECO:0000256" key="2">
    <source>
        <dbReference type="ARBA" id="ARBA00005045"/>
    </source>
</evidence>
<comment type="catalytic activity">
    <reaction evidence="14">
        <text>tRNA(Sec) + L-serine + ATP = L-seryl-tRNA(Sec) + AMP + diphosphate + H(+)</text>
        <dbReference type="Rhea" id="RHEA:42580"/>
        <dbReference type="Rhea" id="RHEA-COMP:9742"/>
        <dbReference type="Rhea" id="RHEA-COMP:10128"/>
        <dbReference type="ChEBI" id="CHEBI:15378"/>
        <dbReference type="ChEBI" id="CHEBI:30616"/>
        <dbReference type="ChEBI" id="CHEBI:33019"/>
        <dbReference type="ChEBI" id="CHEBI:33384"/>
        <dbReference type="ChEBI" id="CHEBI:78442"/>
        <dbReference type="ChEBI" id="CHEBI:78533"/>
        <dbReference type="ChEBI" id="CHEBI:456215"/>
        <dbReference type="EC" id="6.1.1.11"/>
    </reaction>
</comment>
<feature type="domain" description="Aminoacyl-transfer RNA synthetases class-II family profile" evidence="17">
    <location>
        <begin position="283"/>
        <end position="527"/>
    </location>
</feature>
<keyword evidence="10" id="KW-0030">Aminoacyl-tRNA synthetase</keyword>
<evidence type="ECO:0000256" key="1">
    <source>
        <dbReference type="ARBA" id="ARBA00004496"/>
    </source>
</evidence>
<dbReference type="PANTHER" id="PTHR43697:SF1">
    <property type="entry name" value="SERINE--TRNA LIGASE"/>
    <property type="match status" value="1"/>
</dbReference>
<keyword evidence="16" id="KW-0732">Signal</keyword>
<evidence type="ECO:0000313" key="18">
    <source>
        <dbReference type="EMBL" id="GIX65770.1"/>
    </source>
</evidence>
<evidence type="ECO:0000256" key="10">
    <source>
        <dbReference type="ARBA" id="ARBA00023146"/>
    </source>
</evidence>
<keyword evidence="5" id="KW-0963">Cytoplasm</keyword>
<evidence type="ECO:0000259" key="17">
    <source>
        <dbReference type="PROSITE" id="PS50862"/>
    </source>
</evidence>
<evidence type="ECO:0000256" key="9">
    <source>
        <dbReference type="ARBA" id="ARBA00022917"/>
    </source>
</evidence>
<keyword evidence="9" id="KW-0648">Protein biosynthesis</keyword>
<evidence type="ECO:0000256" key="8">
    <source>
        <dbReference type="ARBA" id="ARBA00022840"/>
    </source>
</evidence>
<gene>
    <name evidence="18" type="ORF">BcabD6B2_52050</name>
</gene>
<dbReference type="Proteomes" id="UP001497744">
    <property type="component" value="Unassembled WGS sequence"/>
</dbReference>
<dbReference type="InterPro" id="IPR006195">
    <property type="entry name" value="aa-tRNA-synth_II"/>
</dbReference>
<evidence type="ECO:0000256" key="4">
    <source>
        <dbReference type="ARBA" id="ARBA00012840"/>
    </source>
</evidence>
<dbReference type="PROSITE" id="PS50862">
    <property type="entry name" value="AA_TRNA_LIGASE_II"/>
    <property type="match status" value="1"/>
</dbReference>
<dbReference type="InterPro" id="IPR002317">
    <property type="entry name" value="Ser-tRNA-ligase_type_1"/>
</dbReference>
<dbReference type="EC" id="6.1.1.11" evidence="4"/>
<dbReference type="InterPro" id="IPR042103">
    <property type="entry name" value="SerRS_1_N_sf"/>
</dbReference>
<dbReference type="RefSeq" id="XP_067717839.1">
    <property type="nucleotide sequence ID" value="XM_067861738.1"/>
</dbReference>
<reference evidence="18 19" key="1">
    <citation type="submission" date="2021-06" db="EMBL/GenBank/DDBJ databases">
        <title>Genome sequence of Babesia caballi.</title>
        <authorList>
            <person name="Yamagishi J."/>
            <person name="Kidaka T."/>
            <person name="Ochi A."/>
        </authorList>
    </citation>
    <scope>NUCLEOTIDE SEQUENCE [LARGE SCALE GENOMIC DNA]</scope>
    <source>
        <strain evidence="18">USDA-D6B2</strain>
    </source>
</reference>
<comment type="pathway">
    <text evidence="2">Aminoacyl-tRNA biosynthesis; selenocysteinyl-tRNA(Sec) biosynthesis; L-seryl-tRNA(Sec) from L-serine and tRNA(Sec): step 1/1.</text>
</comment>
<dbReference type="GO" id="GO:0005737">
    <property type="term" value="C:cytoplasm"/>
    <property type="evidence" value="ECO:0007669"/>
    <property type="project" value="UniProtKB-SubCell"/>
</dbReference>
<dbReference type="Gene3D" id="3.30.930.10">
    <property type="entry name" value="Bira Bifunctional Protein, Domain 2"/>
    <property type="match status" value="1"/>
</dbReference>
<feature type="signal peptide" evidence="16">
    <location>
        <begin position="1"/>
        <end position="24"/>
    </location>
</feature>
<dbReference type="InterPro" id="IPR002314">
    <property type="entry name" value="aa-tRNA-synt_IIb"/>
</dbReference>
<dbReference type="GO" id="GO:0004828">
    <property type="term" value="F:serine-tRNA ligase activity"/>
    <property type="evidence" value="ECO:0007669"/>
    <property type="project" value="UniProtKB-EC"/>
</dbReference>
<dbReference type="GO" id="GO:0005524">
    <property type="term" value="F:ATP binding"/>
    <property type="evidence" value="ECO:0007669"/>
    <property type="project" value="UniProtKB-KW"/>
</dbReference>
<dbReference type="SUPFAM" id="SSF55681">
    <property type="entry name" value="Class II aaRS and biotin synthetases"/>
    <property type="match status" value="1"/>
</dbReference>
<organism evidence="18 19">
    <name type="scientific">Babesia caballi</name>
    <dbReference type="NCBI Taxonomy" id="5871"/>
    <lineage>
        <taxon>Eukaryota</taxon>
        <taxon>Sar</taxon>
        <taxon>Alveolata</taxon>
        <taxon>Apicomplexa</taxon>
        <taxon>Aconoidasida</taxon>
        <taxon>Piroplasmida</taxon>
        <taxon>Babesiidae</taxon>
        <taxon>Babesia</taxon>
    </lineage>
</organism>
<evidence type="ECO:0000256" key="13">
    <source>
        <dbReference type="ARBA" id="ARBA00039158"/>
    </source>
</evidence>
<evidence type="ECO:0000256" key="15">
    <source>
        <dbReference type="ARBA" id="ARBA00048823"/>
    </source>
</evidence>
<dbReference type="InterPro" id="IPR045864">
    <property type="entry name" value="aa-tRNA-synth_II/BPL/LPL"/>
</dbReference>
<comment type="similarity">
    <text evidence="3">Belongs to the class-II aminoacyl-tRNA synthetase family. Type-1 seryl-tRNA synthetase subfamily.</text>
</comment>
<proteinExistence type="inferred from homology"/>
<evidence type="ECO:0000256" key="5">
    <source>
        <dbReference type="ARBA" id="ARBA00022490"/>
    </source>
</evidence>
<dbReference type="EMBL" id="BPLF01000005">
    <property type="protein sequence ID" value="GIX65770.1"/>
    <property type="molecule type" value="Genomic_DNA"/>
</dbReference>
<evidence type="ECO:0000256" key="7">
    <source>
        <dbReference type="ARBA" id="ARBA00022741"/>
    </source>
</evidence>
<dbReference type="GO" id="GO:0006434">
    <property type="term" value="P:seryl-tRNA aminoacylation"/>
    <property type="evidence" value="ECO:0007669"/>
    <property type="project" value="InterPro"/>
</dbReference>
<feature type="chain" id="PRO_5043921187" description="Serine--tRNA ligase" evidence="16">
    <location>
        <begin position="25"/>
        <end position="545"/>
    </location>
</feature>
<dbReference type="PRINTS" id="PR00981">
    <property type="entry name" value="TRNASYNTHSER"/>
</dbReference>
<dbReference type="Gene3D" id="1.10.287.40">
    <property type="entry name" value="Serine-tRNA synthetase, tRNA binding domain"/>
    <property type="match status" value="1"/>
</dbReference>
<name>A0AAV4M0M6_BABCB</name>
<keyword evidence="6" id="KW-0436">Ligase</keyword>
<evidence type="ECO:0000256" key="11">
    <source>
        <dbReference type="ARBA" id="ARBA00031113"/>
    </source>
</evidence>
<evidence type="ECO:0000256" key="6">
    <source>
        <dbReference type="ARBA" id="ARBA00022598"/>
    </source>
</evidence>
<comment type="catalytic activity">
    <reaction evidence="15">
        <text>tRNA(Ser) + L-serine + ATP = L-seryl-tRNA(Ser) + AMP + diphosphate + H(+)</text>
        <dbReference type="Rhea" id="RHEA:12292"/>
        <dbReference type="Rhea" id="RHEA-COMP:9669"/>
        <dbReference type="Rhea" id="RHEA-COMP:9703"/>
        <dbReference type="ChEBI" id="CHEBI:15378"/>
        <dbReference type="ChEBI" id="CHEBI:30616"/>
        <dbReference type="ChEBI" id="CHEBI:33019"/>
        <dbReference type="ChEBI" id="CHEBI:33384"/>
        <dbReference type="ChEBI" id="CHEBI:78442"/>
        <dbReference type="ChEBI" id="CHEBI:78533"/>
        <dbReference type="ChEBI" id="CHEBI:456215"/>
        <dbReference type="EC" id="6.1.1.11"/>
    </reaction>
</comment>
<dbReference type="NCBIfam" id="TIGR00414">
    <property type="entry name" value="serS"/>
    <property type="match status" value="1"/>
</dbReference>
<dbReference type="PANTHER" id="PTHR43697">
    <property type="entry name" value="SERYL-TRNA SYNTHETASE"/>
    <property type="match status" value="1"/>
</dbReference>
<evidence type="ECO:0000256" key="12">
    <source>
        <dbReference type="ARBA" id="ARBA00033352"/>
    </source>
</evidence>
<dbReference type="Pfam" id="PF00587">
    <property type="entry name" value="tRNA-synt_2b"/>
    <property type="match status" value="1"/>
</dbReference>
<keyword evidence="7" id="KW-0547">Nucleotide-binding</keyword>
<comment type="subcellular location">
    <subcellularLocation>
        <location evidence="1">Cytoplasm</location>
    </subcellularLocation>
</comment>
<keyword evidence="8" id="KW-0067">ATP-binding</keyword>